<name>A0A3M3YLJ0_9PSED</name>
<sequence>MADVSKLKGRRSTLGTPPSIEEASNNLSAPEVAPVATRLPPLTRPIKPAREAKPASEPPSSEERRPDGRSARRTNRTVQFATRVTPEFDKRVREIAEREGLLLVEVLEQALDLFDRTKSSG</sequence>
<protein>
    <recommendedName>
        <fullName evidence="4">Stability/partitioning determinant</fullName>
    </recommendedName>
</protein>
<dbReference type="Proteomes" id="UP000279372">
    <property type="component" value="Unassembled WGS sequence"/>
</dbReference>
<evidence type="ECO:0000313" key="2">
    <source>
        <dbReference type="EMBL" id="RMO82524.1"/>
    </source>
</evidence>
<feature type="region of interest" description="Disordered" evidence="1">
    <location>
        <begin position="1"/>
        <end position="77"/>
    </location>
</feature>
<dbReference type="EMBL" id="RBQB01000299">
    <property type="protein sequence ID" value="RMO82524.1"/>
    <property type="molecule type" value="Genomic_DNA"/>
</dbReference>
<evidence type="ECO:0008006" key="4">
    <source>
        <dbReference type="Google" id="ProtNLM"/>
    </source>
</evidence>
<gene>
    <name evidence="2" type="ORF">ALQ33_200131</name>
</gene>
<organism evidence="2 3">
    <name type="scientific">Pseudomonas syringae pv. philadelphi</name>
    <dbReference type="NCBI Taxonomy" id="251706"/>
    <lineage>
        <taxon>Bacteria</taxon>
        <taxon>Pseudomonadati</taxon>
        <taxon>Pseudomonadota</taxon>
        <taxon>Gammaproteobacteria</taxon>
        <taxon>Pseudomonadales</taxon>
        <taxon>Pseudomonadaceae</taxon>
        <taxon>Pseudomonas</taxon>
    </lineage>
</organism>
<feature type="compositionally biased region" description="Basic and acidic residues" evidence="1">
    <location>
        <begin position="61"/>
        <end position="70"/>
    </location>
</feature>
<accession>A0A3M3YLJ0</accession>
<evidence type="ECO:0000256" key="1">
    <source>
        <dbReference type="SAM" id="MobiDB-lite"/>
    </source>
</evidence>
<reference evidence="2 3" key="1">
    <citation type="submission" date="2018-08" db="EMBL/GenBank/DDBJ databases">
        <title>Recombination of ecologically and evolutionarily significant loci maintains genetic cohesion in the Pseudomonas syringae species complex.</title>
        <authorList>
            <person name="Dillon M."/>
            <person name="Thakur S."/>
            <person name="Almeida R.N.D."/>
            <person name="Weir B.S."/>
            <person name="Guttman D.S."/>
        </authorList>
    </citation>
    <scope>NUCLEOTIDE SEQUENCE [LARGE SCALE GENOMIC DNA]</scope>
    <source>
        <strain evidence="2 3">ICMP 8902</strain>
    </source>
</reference>
<comment type="caution">
    <text evidence="2">The sequence shown here is derived from an EMBL/GenBank/DDBJ whole genome shotgun (WGS) entry which is preliminary data.</text>
</comment>
<dbReference type="AlphaFoldDB" id="A0A3M3YLJ0"/>
<evidence type="ECO:0000313" key="3">
    <source>
        <dbReference type="Proteomes" id="UP000279372"/>
    </source>
</evidence>
<proteinExistence type="predicted"/>